<accession>A0A7W9FAM8</accession>
<keyword evidence="6 11" id="KW-0378">Hydrolase</keyword>
<sequence>MISRRALLAASAALPLAACANDGLAGGPADREPIPSLTLATFNIWHDMGDWPARRPLLIAALRAQNADVIALQEVLEDADKGLENQAEILARELGGYQVAFVSTDPQGARRRYGSALLTRLPVLARDSVRLEPLDDYRTALRLRLSVGGRPVDVAVTHLAWQQDAGAVRARQIGHLLSWLPQDGTPLIVMGDFNAAQDDSGLAALTGPRFISALPAGAAETTLNPAKGHPNRVIDHIFVERAFFTPAAAHLFGDQPTGGEYPSDHFGVAATVAFN</sequence>
<dbReference type="InterPro" id="IPR005135">
    <property type="entry name" value="Endo/exonuclease/phosphatase"/>
</dbReference>
<dbReference type="InterPro" id="IPR036691">
    <property type="entry name" value="Endo/exonu/phosph_ase_sf"/>
</dbReference>
<reference evidence="11 12" key="1">
    <citation type="submission" date="2020-08" db="EMBL/GenBank/DDBJ databases">
        <title>Genomic Encyclopedia of Type Strains, Phase IV (KMG-IV): sequencing the most valuable type-strain genomes for metagenomic binning, comparative biology and taxonomic classification.</title>
        <authorList>
            <person name="Goeker M."/>
        </authorList>
    </citation>
    <scope>NUCLEOTIDE SEQUENCE [LARGE SCALE GENOMIC DNA]</scope>
    <source>
        <strain evidence="11 12">DSM 4731</strain>
    </source>
</reference>
<evidence type="ECO:0000256" key="6">
    <source>
        <dbReference type="ARBA" id="ARBA00022801"/>
    </source>
</evidence>
<dbReference type="Proteomes" id="UP000527324">
    <property type="component" value="Unassembled WGS sequence"/>
</dbReference>
<dbReference type="AlphaFoldDB" id="A0A7W9FAM8"/>
<dbReference type="InterPro" id="IPR051547">
    <property type="entry name" value="TDP2-like"/>
</dbReference>
<dbReference type="Gene3D" id="3.60.10.10">
    <property type="entry name" value="Endonuclease/exonuclease/phosphatase"/>
    <property type="match status" value="1"/>
</dbReference>
<evidence type="ECO:0000256" key="7">
    <source>
        <dbReference type="ARBA" id="ARBA00022842"/>
    </source>
</evidence>
<evidence type="ECO:0000313" key="12">
    <source>
        <dbReference type="Proteomes" id="UP000527324"/>
    </source>
</evidence>
<dbReference type="RefSeq" id="WP_183217102.1">
    <property type="nucleotide sequence ID" value="NZ_CAJFZW010000012.1"/>
</dbReference>
<comment type="cofactor">
    <cofactor evidence="2">
        <name>Mg(2+)</name>
        <dbReference type="ChEBI" id="CHEBI:18420"/>
    </cofactor>
</comment>
<evidence type="ECO:0000256" key="5">
    <source>
        <dbReference type="ARBA" id="ARBA00022763"/>
    </source>
</evidence>
<keyword evidence="9" id="KW-0732">Signal</keyword>
<keyword evidence="8" id="KW-0234">DNA repair</keyword>
<dbReference type="EMBL" id="JACHOQ010000005">
    <property type="protein sequence ID" value="MBB5740578.1"/>
    <property type="molecule type" value="Genomic_DNA"/>
</dbReference>
<name>A0A7W9FAM8_9CAUL</name>
<evidence type="ECO:0000259" key="10">
    <source>
        <dbReference type="Pfam" id="PF03372"/>
    </source>
</evidence>
<evidence type="ECO:0000256" key="1">
    <source>
        <dbReference type="ARBA" id="ARBA00001936"/>
    </source>
</evidence>
<evidence type="ECO:0000313" key="11">
    <source>
        <dbReference type="EMBL" id="MBB5740578.1"/>
    </source>
</evidence>
<evidence type="ECO:0000256" key="8">
    <source>
        <dbReference type="ARBA" id="ARBA00023204"/>
    </source>
</evidence>
<keyword evidence="12" id="KW-1185">Reference proteome</keyword>
<dbReference type="PANTHER" id="PTHR15822:SF4">
    <property type="entry name" value="TYROSYL-DNA PHOSPHODIESTERASE 2"/>
    <property type="match status" value="1"/>
</dbReference>
<keyword evidence="11" id="KW-0255">Endonuclease</keyword>
<evidence type="ECO:0000256" key="9">
    <source>
        <dbReference type="SAM" id="SignalP"/>
    </source>
</evidence>
<keyword evidence="3" id="KW-0540">Nuclease</keyword>
<feature type="chain" id="PRO_5030535156" evidence="9">
    <location>
        <begin position="21"/>
        <end position="275"/>
    </location>
</feature>
<evidence type="ECO:0000256" key="4">
    <source>
        <dbReference type="ARBA" id="ARBA00022723"/>
    </source>
</evidence>
<protein>
    <submittedName>
        <fullName evidence="11">Endonuclease/exonuclease/phosphatase family metal-dependent hydrolase</fullName>
    </submittedName>
</protein>
<comment type="cofactor">
    <cofactor evidence="1">
        <name>Mn(2+)</name>
        <dbReference type="ChEBI" id="CHEBI:29035"/>
    </cofactor>
</comment>
<proteinExistence type="predicted"/>
<keyword evidence="5" id="KW-0227">DNA damage</keyword>
<evidence type="ECO:0000256" key="3">
    <source>
        <dbReference type="ARBA" id="ARBA00022722"/>
    </source>
</evidence>
<dbReference type="SUPFAM" id="SSF56219">
    <property type="entry name" value="DNase I-like"/>
    <property type="match status" value="1"/>
</dbReference>
<keyword evidence="4" id="KW-0479">Metal-binding</keyword>
<dbReference type="PANTHER" id="PTHR15822">
    <property type="entry name" value="TRAF AND TNF RECEPTOR-ASSOCIATED PROTEIN"/>
    <property type="match status" value="1"/>
</dbReference>
<keyword evidence="7" id="KW-0460">Magnesium</keyword>
<dbReference type="GO" id="GO:0004527">
    <property type="term" value="F:exonuclease activity"/>
    <property type="evidence" value="ECO:0007669"/>
    <property type="project" value="UniProtKB-KW"/>
</dbReference>
<organism evidence="11 12">
    <name type="scientific">Brevundimonas aurantiaca</name>
    <dbReference type="NCBI Taxonomy" id="74316"/>
    <lineage>
        <taxon>Bacteria</taxon>
        <taxon>Pseudomonadati</taxon>
        <taxon>Pseudomonadota</taxon>
        <taxon>Alphaproteobacteria</taxon>
        <taxon>Caulobacterales</taxon>
        <taxon>Caulobacteraceae</taxon>
        <taxon>Brevundimonas</taxon>
    </lineage>
</organism>
<comment type="caution">
    <text evidence="11">The sequence shown here is derived from an EMBL/GenBank/DDBJ whole genome shotgun (WGS) entry which is preliminary data.</text>
</comment>
<feature type="domain" description="Endonuclease/exonuclease/phosphatase" evidence="10">
    <location>
        <begin position="40"/>
        <end position="265"/>
    </location>
</feature>
<feature type="signal peptide" evidence="9">
    <location>
        <begin position="1"/>
        <end position="20"/>
    </location>
</feature>
<dbReference type="GO" id="GO:0046872">
    <property type="term" value="F:metal ion binding"/>
    <property type="evidence" value="ECO:0007669"/>
    <property type="project" value="UniProtKB-KW"/>
</dbReference>
<dbReference type="GO" id="GO:0006281">
    <property type="term" value="P:DNA repair"/>
    <property type="evidence" value="ECO:0007669"/>
    <property type="project" value="UniProtKB-KW"/>
</dbReference>
<keyword evidence="11" id="KW-0269">Exonuclease</keyword>
<dbReference type="GO" id="GO:0004519">
    <property type="term" value="F:endonuclease activity"/>
    <property type="evidence" value="ECO:0007669"/>
    <property type="project" value="UniProtKB-KW"/>
</dbReference>
<gene>
    <name evidence="11" type="ORF">GGQ93_002297</name>
</gene>
<evidence type="ECO:0000256" key="2">
    <source>
        <dbReference type="ARBA" id="ARBA00001946"/>
    </source>
</evidence>
<dbReference type="Pfam" id="PF03372">
    <property type="entry name" value="Exo_endo_phos"/>
    <property type="match status" value="1"/>
</dbReference>